<evidence type="ECO:0000313" key="3">
    <source>
        <dbReference type="Proteomes" id="UP000054279"/>
    </source>
</evidence>
<feature type="compositionally biased region" description="Polar residues" evidence="1">
    <location>
        <begin position="147"/>
        <end position="165"/>
    </location>
</feature>
<feature type="region of interest" description="Disordered" evidence="1">
    <location>
        <begin position="116"/>
        <end position="213"/>
    </location>
</feature>
<keyword evidence="3" id="KW-1185">Reference proteome</keyword>
<dbReference type="EMBL" id="KN837209">
    <property type="protein sequence ID" value="KIJ33681.1"/>
    <property type="molecule type" value="Genomic_DNA"/>
</dbReference>
<gene>
    <name evidence="2" type="ORF">M422DRAFT_264299</name>
</gene>
<name>A0A0C9V8M6_SPHS4</name>
<evidence type="ECO:0000313" key="2">
    <source>
        <dbReference type="EMBL" id="KIJ33681.1"/>
    </source>
</evidence>
<reference evidence="2 3" key="1">
    <citation type="submission" date="2014-06" db="EMBL/GenBank/DDBJ databases">
        <title>Evolutionary Origins and Diversification of the Mycorrhizal Mutualists.</title>
        <authorList>
            <consortium name="DOE Joint Genome Institute"/>
            <consortium name="Mycorrhizal Genomics Consortium"/>
            <person name="Kohler A."/>
            <person name="Kuo A."/>
            <person name="Nagy L.G."/>
            <person name="Floudas D."/>
            <person name="Copeland A."/>
            <person name="Barry K.W."/>
            <person name="Cichocki N."/>
            <person name="Veneault-Fourrey C."/>
            <person name="LaButti K."/>
            <person name="Lindquist E.A."/>
            <person name="Lipzen A."/>
            <person name="Lundell T."/>
            <person name="Morin E."/>
            <person name="Murat C."/>
            <person name="Riley R."/>
            <person name="Ohm R."/>
            <person name="Sun H."/>
            <person name="Tunlid A."/>
            <person name="Henrissat B."/>
            <person name="Grigoriev I.V."/>
            <person name="Hibbett D.S."/>
            <person name="Martin F."/>
        </authorList>
    </citation>
    <scope>NUCLEOTIDE SEQUENCE [LARGE SCALE GENOMIC DNA]</scope>
    <source>
        <strain evidence="2 3">SS14</strain>
    </source>
</reference>
<feature type="compositionally biased region" description="Low complexity" evidence="1">
    <location>
        <begin position="131"/>
        <end position="141"/>
    </location>
</feature>
<protein>
    <submittedName>
        <fullName evidence="2">Uncharacterized protein</fullName>
    </submittedName>
</protein>
<organism evidence="2 3">
    <name type="scientific">Sphaerobolus stellatus (strain SS14)</name>
    <dbReference type="NCBI Taxonomy" id="990650"/>
    <lineage>
        <taxon>Eukaryota</taxon>
        <taxon>Fungi</taxon>
        <taxon>Dikarya</taxon>
        <taxon>Basidiomycota</taxon>
        <taxon>Agaricomycotina</taxon>
        <taxon>Agaricomycetes</taxon>
        <taxon>Phallomycetidae</taxon>
        <taxon>Geastrales</taxon>
        <taxon>Sphaerobolaceae</taxon>
        <taxon>Sphaerobolus</taxon>
    </lineage>
</organism>
<dbReference type="AlphaFoldDB" id="A0A0C9V8M6"/>
<sequence>MSIPNAIRDNDNCYFLKEDAFMHQMKAVFGSHLNFESIFSGFSSNSLTPHHQQMRWITNASTPIRVGSQIIKGCKDNSQVPAPIYNQIIPYIERDGEKWPRSTPGVERAAYMQLHQSVPAPTKGKKPLIGSSQSKSSAHTSQPAKIGQSSQQWLDANLDDYNQQCEPPLPYTDEPPTGEPDVEMSAPTHVGAGGTLPDESAMNLDHELDDLND</sequence>
<proteinExistence type="predicted"/>
<evidence type="ECO:0000256" key="1">
    <source>
        <dbReference type="SAM" id="MobiDB-lite"/>
    </source>
</evidence>
<dbReference type="HOGENOM" id="CLU_037356_1_0_1"/>
<dbReference type="Proteomes" id="UP000054279">
    <property type="component" value="Unassembled WGS sequence"/>
</dbReference>
<accession>A0A0C9V8M6</accession>